<dbReference type="SUPFAM" id="SSF51735">
    <property type="entry name" value="NAD(P)-binding Rossmann-fold domains"/>
    <property type="match status" value="1"/>
</dbReference>
<protein>
    <submittedName>
        <fullName evidence="7">Glycerate dehydrogenase</fullName>
    </submittedName>
</protein>
<dbReference type="SUPFAM" id="SSF52283">
    <property type="entry name" value="Formate/glycerate dehydrogenase catalytic domain-like"/>
    <property type="match status" value="1"/>
</dbReference>
<accession>A0ABX7VQ43</accession>
<proteinExistence type="inferred from homology"/>
<dbReference type="PANTHER" id="PTHR42789">
    <property type="entry name" value="D-ISOMER SPECIFIC 2-HYDROXYACID DEHYDROGENASE FAMILY PROTEIN (AFU_ORTHOLOGUE AFUA_6G10090)"/>
    <property type="match status" value="1"/>
</dbReference>
<dbReference type="Pfam" id="PF02826">
    <property type="entry name" value="2-Hacid_dh_C"/>
    <property type="match status" value="1"/>
</dbReference>
<dbReference type="Pfam" id="PF00389">
    <property type="entry name" value="2-Hacid_dh"/>
    <property type="match status" value="1"/>
</dbReference>
<dbReference type="EMBL" id="CP046956">
    <property type="protein sequence ID" value="QTM99021.1"/>
    <property type="molecule type" value="Genomic_DNA"/>
</dbReference>
<name>A0ABX7VQ43_9BACI</name>
<feature type="domain" description="D-isomer specific 2-hydroxyacid dehydrogenase NAD-binding" evidence="6">
    <location>
        <begin position="117"/>
        <end position="291"/>
    </location>
</feature>
<dbReference type="InterPro" id="IPR006139">
    <property type="entry name" value="D-isomer_2_OHA_DH_cat_dom"/>
</dbReference>
<reference evidence="7 8" key="1">
    <citation type="submission" date="2019-12" db="EMBL/GenBank/DDBJ databases">
        <title>The whole genome sequencing of a strain isolated from a Mars analog, Dalangtan Playa.</title>
        <authorList>
            <person name="Huang T."/>
        </authorList>
    </citation>
    <scope>NUCLEOTIDE SEQUENCE [LARGE SCALE GENOMIC DNA]</scope>
    <source>
        <strain evidence="7 8">DP4-553-S</strain>
    </source>
</reference>
<dbReference type="InterPro" id="IPR006140">
    <property type="entry name" value="D-isomer_DH_NAD-bd"/>
</dbReference>
<evidence type="ECO:0000259" key="5">
    <source>
        <dbReference type="Pfam" id="PF00389"/>
    </source>
</evidence>
<dbReference type="CDD" id="cd12167">
    <property type="entry name" value="2-Hacid_dh_8"/>
    <property type="match status" value="1"/>
</dbReference>
<organism evidence="7 8">
    <name type="scientific">Sediminibacillus dalangtanensis</name>
    <dbReference type="NCBI Taxonomy" id="2729421"/>
    <lineage>
        <taxon>Bacteria</taxon>
        <taxon>Bacillati</taxon>
        <taxon>Bacillota</taxon>
        <taxon>Bacilli</taxon>
        <taxon>Bacillales</taxon>
        <taxon>Bacillaceae</taxon>
        <taxon>Sediminibacillus</taxon>
    </lineage>
</organism>
<keyword evidence="3" id="KW-0520">NAD</keyword>
<evidence type="ECO:0000256" key="3">
    <source>
        <dbReference type="ARBA" id="ARBA00023027"/>
    </source>
</evidence>
<dbReference type="Proteomes" id="UP000665043">
    <property type="component" value="Chromosome"/>
</dbReference>
<dbReference type="InterPro" id="IPR036291">
    <property type="entry name" value="NAD(P)-bd_dom_sf"/>
</dbReference>
<evidence type="ECO:0000256" key="1">
    <source>
        <dbReference type="ARBA" id="ARBA00005854"/>
    </source>
</evidence>
<evidence type="ECO:0000313" key="7">
    <source>
        <dbReference type="EMBL" id="QTM99021.1"/>
    </source>
</evidence>
<keyword evidence="2 4" id="KW-0560">Oxidoreductase</keyword>
<keyword evidence="8" id="KW-1185">Reference proteome</keyword>
<evidence type="ECO:0000313" key="8">
    <source>
        <dbReference type="Proteomes" id="UP000665043"/>
    </source>
</evidence>
<gene>
    <name evidence="7" type="ORF">ERJ70_06715</name>
</gene>
<dbReference type="PANTHER" id="PTHR42789:SF1">
    <property type="entry name" value="D-ISOMER SPECIFIC 2-HYDROXYACID DEHYDROGENASE FAMILY PROTEIN (AFU_ORTHOLOGUE AFUA_6G10090)"/>
    <property type="match status" value="1"/>
</dbReference>
<evidence type="ECO:0000259" key="6">
    <source>
        <dbReference type="Pfam" id="PF02826"/>
    </source>
</evidence>
<dbReference type="Gene3D" id="3.40.50.720">
    <property type="entry name" value="NAD(P)-binding Rossmann-like Domain"/>
    <property type="match status" value="2"/>
</dbReference>
<dbReference type="RefSeq" id="WP_209368108.1">
    <property type="nucleotide sequence ID" value="NZ_CP046956.1"/>
</dbReference>
<feature type="domain" description="D-isomer specific 2-hydroxyacid dehydrogenase catalytic" evidence="5">
    <location>
        <begin position="46"/>
        <end position="323"/>
    </location>
</feature>
<sequence length="331" mass="37098">MEKGLFIMRLEPFDYVYPPAVREEISQFIDILAPPMAAETARLHPELLRQADVIFSGWSGPRLDESFLETAEKLKVFFYAAGSVKPIVTDAVWKRKVKVTSAIGANAIPVVEFTLSQVLFCLKNGWQFVRQVKRERQFPEKPFPIAGSFQSTVGLISLSTVGRGVAEQLKRFDVEVLAYDPFVNKKEAEKLGVTLCSLKQIFQQSDVVSLHAPLLDDTRGMITGEHFAIMKQHASFINTARGAIIREPEMVRVLTERTDITAVLDVTDPEPPAVGSPLYQMENVVLTPHLAGSEGAECGRMGMYMLEELKRYVAGETLKWQVNPENLHFRA</sequence>
<evidence type="ECO:0000256" key="4">
    <source>
        <dbReference type="RuleBase" id="RU003719"/>
    </source>
</evidence>
<evidence type="ECO:0000256" key="2">
    <source>
        <dbReference type="ARBA" id="ARBA00023002"/>
    </source>
</evidence>
<dbReference type="InterPro" id="IPR050857">
    <property type="entry name" value="D-2-hydroxyacid_DH"/>
</dbReference>
<comment type="similarity">
    <text evidence="1 4">Belongs to the D-isomer specific 2-hydroxyacid dehydrogenase family.</text>
</comment>